<accession>A0A9N8ZPU8</accession>
<name>A0A9N8ZPU8_9GLOM</name>
<reference evidence="1" key="1">
    <citation type="submission" date="2021-06" db="EMBL/GenBank/DDBJ databases">
        <authorList>
            <person name="Kallberg Y."/>
            <person name="Tangrot J."/>
            <person name="Rosling A."/>
        </authorList>
    </citation>
    <scope>NUCLEOTIDE SEQUENCE</scope>
    <source>
        <strain evidence="1">IN212</strain>
    </source>
</reference>
<dbReference type="AlphaFoldDB" id="A0A9N8ZPU8"/>
<dbReference type="Proteomes" id="UP000789396">
    <property type="component" value="Unassembled WGS sequence"/>
</dbReference>
<sequence>THSNFNSLTIILYVPDAHSKMTVYGNCINHNSYFTIRFDFKMLNAKYDKNDLVNEVVKIIHNNDLKDENCIVGIELGLENNGLISRPTLSFVDNISCKIKE</sequence>
<feature type="non-terminal residue" evidence="1">
    <location>
        <position position="1"/>
    </location>
</feature>
<gene>
    <name evidence="1" type="ORF">RFULGI_LOCUS2535</name>
</gene>
<organism evidence="1 2">
    <name type="scientific">Racocetra fulgida</name>
    <dbReference type="NCBI Taxonomy" id="60492"/>
    <lineage>
        <taxon>Eukaryota</taxon>
        <taxon>Fungi</taxon>
        <taxon>Fungi incertae sedis</taxon>
        <taxon>Mucoromycota</taxon>
        <taxon>Glomeromycotina</taxon>
        <taxon>Glomeromycetes</taxon>
        <taxon>Diversisporales</taxon>
        <taxon>Gigasporaceae</taxon>
        <taxon>Racocetra</taxon>
    </lineage>
</organism>
<evidence type="ECO:0000313" key="2">
    <source>
        <dbReference type="Proteomes" id="UP000789396"/>
    </source>
</evidence>
<dbReference type="OrthoDB" id="21539at2759"/>
<keyword evidence="2" id="KW-1185">Reference proteome</keyword>
<proteinExistence type="predicted"/>
<dbReference type="EMBL" id="CAJVPZ010001940">
    <property type="protein sequence ID" value="CAG8503186.1"/>
    <property type="molecule type" value="Genomic_DNA"/>
</dbReference>
<comment type="caution">
    <text evidence="1">The sequence shown here is derived from an EMBL/GenBank/DDBJ whole genome shotgun (WGS) entry which is preliminary data.</text>
</comment>
<evidence type="ECO:0000313" key="1">
    <source>
        <dbReference type="EMBL" id="CAG8503186.1"/>
    </source>
</evidence>
<protein>
    <submittedName>
        <fullName evidence="1">16313_t:CDS:1</fullName>
    </submittedName>
</protein>